<evidence type="ECO:0000313" key="1">
    <source>
        <dbReference type="EMBL" id="APU67209.1"/>
    </source>
</evidence>
<sequence length="378" mass="44511">MLTPDYFYVIVGGGLAGLQLAAEISQDVFFKGKKIAVVEPSEKLRNDKTWCYWENGGAKWDDIVHHKWAYTYFNTPEISEKFDLGPYRYKMVRSIDFYEKIKDLLQDSPDVFFINDEIEKIDLVTRTAIGKNKTYTATHFFDSRLHEAYKTSDRTSLIYQHFKGLLIETEKAVFDPEAFTMMDYRISYQNKTCFTYVLPFSEKKALVEFTFFTPDMSGSEEYDELLEQYLRKVLLLKEWQVLETEKGVIPMTDYPFEKENSAYLTKIGTAGGWVKASSGYSFKNTEKKIQKLIENIKSGYHPGKDLINKKFRKFDAIFLDVLMRRNDLGKGLFQKLYTKNEITDIFRFLDEETTASENRNIMFSMYHREFLKSFFRKL</sequence>
<dbReference type="Proteomes" id="UP000186230">
    <property type="component" value="Chromosome"/>
</dbReference>
<dbReference type="SUPFAM" id="SSF51905">
    <property type="entry name" value="FAD/NAD(P)-binding domain"/>
    <property type="match status" value="1"/>
</dbReference>
<accession>A0A1L7I0T2</accession>
<gene>
    <name evidence="1" type="ORF">GRFL_0485</name>
</gene>
<proteinExistence type="predicted"/>
<dbReference type="Pfam" id="PF05834">
    <property type="entry name" value="Lycopene_cycl"/>
    <property type="match status" value="1"/>
</dbReference>
<dbReference type="OrthoDB" id="24355at2"/>
<keyword evidence="1" id="KW-0560">Oxidoreductase</keyword>
<dbReference type="GO" id="GO:0016491">
    <property type="term" value="F:oxidoreductase activity"/>
    <property type="evidence" value="ECO:0007669"/>
    <property type="project" value="UniProtKB-KW"/>
</dbReference>
<evidence type="ECO:0000313" key="2">
    <source>
        <dbReference type="Proteomes" id="UP000186230"/>
    </source>
</evidence>
<dbReference type="EMBL" id="CP016359">
    <property type="protein sequence ID" value="APU67209.1"/>
    <property type="molecule type" value="Genomic_DNA"/>
</dbReference>
<dbReference type="InterPro" id="IPR036188">
    <property type="entry name" value="FAD/NAD-bd_sf"/>
</dbReference>
<dbReference type="RefSeq" id="WP_083643110.1">
    <property type="nucleotide sequence ID" value="NZ_AMRU01000003.1"/>
</dbReference>
<name>A0A1L7I0T2_9FLAO</name>
<dbReference type="EC" id="1.14.-.-" evidence="1"/>
<protein>
    <submittedName>
        <fullName evidence="1">Lycopene beta cyclase</fullName>
        <ecNumber evidence="1">1.14.-.-</ecNumber>
    </submittedName>
</protein>
<dbReference type="STRING" id="1229726.GRFL_0485"/>
<dbReference type="AlphaFoldDB" id="A0A1L7I0T2"/>
<keyword evidence="2" id="KW-1185">Reference proteome</keyword>
<organism evidence="1 2">
    <name type="scientific">Christiangramia flava JLT2011</name>
    <dbReference type="NCBI Taxonomy" id="1229726"/>
    <lineage>
        <taxon>Bacteria</taxon>
        <taxon>Pseudomonadati</taxon>
        <taxon>Bacteroidota</taxon>
        <taxon>Flavobacteriia</taxon>
        <taxon>Flavobacteriales</taxon>
        <taxon>Flavobacteriaceae</taxon>
        <taxon>Christiangramia</taxon>
    </lineage>
</organism>
<reference evidence="1 2" key="1">
    <citation type="submission" date="2016-07" db="EMBL/GenBank/DDBJ databases">
        <title>Multi-omics approach to identify versatile polysaccharide utilization systems of a marine flavobacterium Gramella flava.</title>
        <authorList>
            <person name="Tang K."/>
        </authorList>
    </citation>
    <scope>NUCLEOTIDE SEQUENCE [LARGE SCALE GENOMIC DNA]</scope>
    <source>
        <strain evidence="1 2">JLT2011</strain>
    </source>
</reference>
<dbReference type="KEGG" id="gfl:GRFL_0485"/>